<keyword evidence="1" id="KW-0812">Transmembrane</keyword>
<proteinExistence type="predicted"/>
<dbReference type="EMBL" id="CP039865">
    <property type="protein sequence ID" value="QCK85382.1"/>
    <property type="molecule type" value="Genomic_DNA"/>
</dbReference>
<evidence type="ECO:0000313" key="3">
    <source>
        <dbReference type="Proteomes" id="UP000298588"/>
    </source>
</evidence>
<evidence type="ECO:0008006" key="4">
    <source>
        <dbReference type="Google" id="ProtNLM"/>
    </source>
</evidence>
<evidence type="ECO:0000313" key="2">
    <source>
        <dbReference type="EMBL" id="QCK85382.1"/>
    </source>
</evidence>
<dbReference type="AlphaFoldDB" id="A0A4D7QMD8"/>
<reference evidence="2 3" key="1">
    <citation type="submission" date="2019-04" db="EMBL/GenBank/DDBJ databases">
        <title>Phreatobacter aquaticus sp. nov.</title>
        <authorList>
            <person name="Choi A."/>
            <person name="Baek K."/>
        </authorList>
    </citation>
    <scope>NUCLEOTIDE SEQUENCE [LARGE SCALE GENOMIC DNA]</scope>
    <source>
        <strain evidence="2 3">NMCR1094</strain>
    </source>
</reference>
<sequence length="107" mass="11875">MIRLLFRLIGLVFALAGFVALVIDGTRSIAGSRLIYTVVGETWRTLHPDSLLAFQALLERRQLGWLWDPGVLTLLVLPTALVGLVLGALFLMIGRRREPQIGVIGRR</sequence>
<dbReference type="Proteomes" id="UP000298588">
    <property type="component" value="Chromosome"/>
</dbReference>
<name>A0A4D7QMD8_9HYPH</name>
<accession>A0A4D7QMD8</accession>
<keyword evidence="1" id="KW-1133">Transmembrane helix</keyword>
<protein>
    <recommendedName>
        <fullName evidence="4">PetM family of cytochrome b6f complex subunit 7</fullName>
    </recommendedName>
</protein>
<dbReference type="OrthoDB" id="7679120at2"/>
<keyword evidence="3" id="KW-1185">Reference proteome</keyword>
<organism evidence="2 3">
    <name type="scientific">Phreatobacter aquaticus</name>
    <dbReference type="NCBI Taxonomy" id="2570229"/>
    <lineage>
        <taxon>Bacteria</taxon>
        <taxon>Pseudomonadati</taxon>
        <taxon>Pseudomonadota</taxon>
        <taxon>Alphaproteobacteria</taxon>
        <taxon>Hyphomicrobiales</taxon>
        <taxon>Phreatobacteraceae</taxon>
        <taxon>Phreatobacter</taxon>
    </lineage>
</organism>
<feature type="transmembrane region" description="Helical" evidence="1">
    <location>
        <begin position="71"/>
        <end position="93"/>
    </location>
</feature>
<evidence type="ECO:0000256" key="1">
    <source>
        <dbReference type="SAM" id="Phobius"/>
    </source>
</evidence>
<gene>
    <name evidence="2" type="ORF">E8L99_06160</name>
</gene>
<dbReference type="RefSeq" id="WP_137098716.1">
    <property type="nucleotide sequence ID" value="NZ_CP039865.1"/>
</dbReference>
<dbReference type="KEGG" id="paqt:E8L99_06160"/>
<keyword evidence="1" id="KW-0472">Membrane</keyword>